<dbReference type="RefSeq" id="WP_157694851.1">
    <property type="nucleotide sequence ID" value="NZ_FCNX02000011.1"/>
</dbReference>
<evidence type="ECO:0000313" key="3">
    <source>
        <dbReference type="Proteomes" id="UP000054903"/>
    </source>
</evidence>
<dbReference type="STRING" id="1777138.AWB77_04276"/>
<proteinExistence type="predicted"/>
<dbReference type="OrthoDB" id="9134561at2"/>
<reference evidence="2" key="1">
    <citation type="submission" date="2016-01" db="EMBL/GenBank/DDBJ databases">
        <authorList>
            <person name="Peeters C."/>
        </authorList>
    </citation>
    <scope>NUCLEOTIDE SEQUENCE</scope>
    <source>
        <strain evidence="2">LMG 29320</strain>
    </source>
</reference>
<evidence type="ECO:0000313" key="2">
    <source>
        <dbReference type="EMBL" id="SAK83364.1"/>
    </source>
</evidence>
<dbReference type="AlphaFoldDB" id="A0A158CLW8"/>
<gene>
    <name evidence="2" type="ORF">AWB77_04276</name>
</gene>
<keyword evidence="3" id="KW-1185">Reference proteome</keyword>
<protein>
    <submittedName>
        <fullName evidence="2">Uncharacterized protein</fullName>
    </submittedName>
</protein>
<evidence type="ECO:0000256" key="1">
    <source>
        <dbReference type="SAM" id="MobiDB-lite"/>
    </source>
</evidence>
<dbReference type="EMBL" id="FCNX02000011">
    <property type="protein sequence ID" value="SAK83364.1"/>
    <property type="molecule type" value="Genomic_DNA"/>
</dbReference>
<feature type="compositionally biased region" description="Low complexity" evidence="1">
    <location>
        <begin position="1"/>
        <end position="13"/>
    </location>
</feature>
<comment type="caution">
    <text evidence="2">The sequence shown here is derived from an EMBL/GenBank/DDBJ whole genome shotgun (WGS) entry which is preliminary data.</text>
</comment>
<name>A0A158CLW8_9BURK</name>
<accession>A0A158CLW8</accession>
<organism evidence="2 3">
    <name type="scientific">Caballeronia fortuita</name>
    <dbReference type="NCBI Taxonomy" id="1777138"/>
    <lineage>
        <taxon>Bacteria</taxon>
        <taxon>Pseudomonadati</taxon>
        <taxon>Pseudomonadota</taxon>
        <taxon>Betaproteobacteria</taxon>
        <taxon>Burkholderiales</taxon>
        <taxon>Burkholderiaceae</taxon>
        <taxon>Caballeronia</taxon>
    </lineage>
</organism>
<dbReference type="Proteomes" id="UP000054903">
    <property type="component" value="Unassembled WGS sequence"/>
</dbReference>
<feature type="region of interest" description="Disordered" evidence="1">
    <location>
        <begin position="1"/>
        <end position="29"/>
    </location>
</feature>
<sequence>MSTTTTRTSNPTNEAGVPPAPSEAHQRTYAEGDVRVVTVDGSRIQLEYHDGRWLNVMVTTL</sequence>